<evidence type="ECO:0000313" key="2">
    <source>
        <dbReference type="WBParaSite" id="Gr19_v10_g305.t1"/>
    </source>
</evidence>
<proteinExistence type="predicted"/>
<evidence type="ECO:0000313" key="1">
    <source>
        <dbReference type="Proteomes" id="UP000887572"/>
    </source>
</evidence>
<dbReference type="AlphaFoldDB" id="A0A914HPK9"/>
<dbReference type="WBParaSite" id="Gr19_v10_g305.t1">
    <property type="protein sequence ID" value="Gr19_v10_g305.t1"/>
    <property type="gene ID" value="Gr19_v10_g305"/>
</dbReference>
<reference evidence="2" key="1">
    <citation type="submission" date="2022-11" db="UniProtKB">
        <authorList>
            <consortium name="WormBaseParasite"/>
        </authorList>
    </citation>
    <scope>IDENTIFICATION</scope>
</reference>
<accession>A0A914HPK9</accession>
<dbReference type="Proteomes" id="UP000887572">
    <property type="component" value="Unplaced"/>
</dbReference>
<sequence length="69" mass="7966">MTRKSTNAKNRHGTAQHWNAPTNMYVRIAFALHDLFTIFFSLYARQPTPLSLFCPHISPDESTSVYPIR</sequence>
<organism evidence="1 2">
    <name type="scientific">Globodera rostochiensis</name>
    <name type="common">Golden nematode worm</name>
    <name type="synonym">Heterodera rostochiensis</name>
    <dbReference type="NCBI Taxonomy" id="31243"/>
    <lineage>
        <taxon>Eukaryota</taxon>
        <taxon>Metazoa</taxon>
        <taxon>Ecdysozoa</taxon>
        <taxon>Nematoda</taxon>
        <taxon>Chromadorea</taxon>
        <taxon>Rhabditida</taxon>
        <taxon>Tylenchina</taxon>
        <taxon>Tylenchomorpha</taxon>
        <taxon>Tylenchoidea</taxon>
        <taxon>Heteroderidae</taxon>
        <taxon>Heteroderinae</taxon>
        <taxon>Globodera</taxon>
    </lineage>
</organism>
<keyword evidence="1" id="KW-1185">Reference proteome</keyword>
<name>A0A914HPK9_GLORO</name>
<protein>
    <submittedName>
        <fullName evidence="2">Uncharacterized protein</fullName>
    </submittedName>
</protein>